<dbReference type="AlphaFoldDB" id="A0A368JQ75"/>
<dbReference type="OrthoDB" id="9796461at2"/>
<feature type="transmembrane region" description="Helical" evidence="1">
    <location>
        <begin position="319"/>
        <end position="336"/>
    </location>
</feature>
<dbReference type="GO" id="GO:0016747">
    <property type="term" value="F:acyltransferase activity, transferring groups other than amino-acyl groups"/>
    <property type="evidence" value="ECO:0007669"/>
    <property type="project" value="InterPro"/>
</dbReference>
<reference evidence="3 4" key="1">
    <citation type="submission" date="2018-07" db="EMBL/GenBank/DDBJ databases">
        <title>Genome analysis of Larkinella rosea.</title>
        <authorList>
            <person name="Zhou Z."/>
            <person name="Wang G."/>
        </authorList>
    </citation>
    <scope>NUCLEOTIDE SEQUENCE [LARGE SCALE GENOMIC DNA]</scope>
    <source>
        <strain evidence="4">zzj9</strain>
    </source>
</reference>
<feature type="transmembrane region" description="Helical" evidence="1">
    <location>
        <begin position="184"/>
        <end position="205"/>
    </location>
</feature>
<dbReference type="GO" id="GO:0016020">
    <property type="term" value="C:membrane"/>
    <property type="evidence" value="ECO:0007669"/>
    <property type="project" value="TreeGrafter"/>
</dbReference>
<feature type="domain" description="Acyltransferase 3" evidence="2">
    <location>
        <begin position="12"/>
        <end position="371"/>
    </location>
</feature>
<dbReference type="EMBL" id="QOWE01000009">
    <property type="protein sequence ID" value="RCR69146.1"/>
    <property type="molecule type" value="Genomic_DNA"/>
</dbReference>
<dbReference type="PANTHER" id="PTHR23028:SF53">
    <property type="entry name" value="ACYL_TRANSF_3 DOMAIN-CONTAINING PROTEIN"/>
    <property type="match status" value="1"/>
</dbReference>
<protein>
    <submittedName>
        <fullName evidence="3">Acyltransferase</fullName>
    </submittedName>
</protein>
<dbReference type="Proteomes" id="UP000253383">
    <property type="component" value="Unassembled WGS sequence"/>
</dbReference>
<accession>A0A368JQ75</accession>
<name>A0A368JQ75_9BACT</name>
<keyword evidence="3" id="KW-0808">Transferase</keyword>
<dbReference type="GO" id="GO:0000271">
    <property type="term" value="P:polysaccharide biosynthetic process"/>
    <property type="evidence" value="ECO:0007669"/>
    <property type="project" value="TreeGrafter"/>
</dbReference>
<evidence type="ECO:0000259" key="2">
    <source>
        <dbReference type="Pfam" id="PF01757"/>
    </source>
</evidence>
<comment type="caution">
    <text evidence="3">The sequence shown here is derived from an EMBL/GenBank/DDBJ whole genome shotgun (WGS) entry which is preliminary data.</text>
</comment>
<dbReference type="InterPro" id="IPR050879">
    <property type="entry name" value="Acyltransferase_3"/>
</dbReference>
<keyword evidence="1" id="KW-0812">Transmembrane</keyword>
<keyword evidence="4" id="KW-1185">Reference proteome</keyword>
<feature type="transmembrane region" description="Helical" evidence="1">
    <location>
        <begin position="356"/>
        <end position="374"/>
    </location>
</feature>
<dbReference type="Pfam" id="PF01757">
    <property type="entry name" value="Acyl_transf_3"/>
    <property type="match status" value="1"/>
</dbReference>
<keyword evidence="1" id="KW-0472">Membrane</keyword>
<feature type="transmembrane region" description="Helical" evidence="1">
    <location>
        <begin position="56"/>
        <end position="75"/>
    </location>
</feature>
<feature type="transmembrane region" description="Helical" evidence="1">
    <location>
        <begin position="257"/>
        <end position="276"/>
    </location>
</feature>
<keyword evidence="1" id="KW-1133">Transmembrane helix</keyword>
<feature type="transmembrane region" description="Helical" evidence="1">
    <location>
        <begin position="217"/>
        <end position="245"/>
    </location>
</feature>
<organism evidence="3 4">
    <name type="scientific">Larkinella punicea</name>
    <dbReference type="NCBI Taxonomy" id="2315727"/>
    <lineage>
        <taxon>Bacteria</taxon>
        <taxon>Pseudomonadati</taxon>
        <taxon>Bacteroidota</taxon>
        <taxon>Cytophagia</taxon>
        <taxon>Cytophagales</taxon>
        <taxon>Spirosomataceae</taxon>
        <taxon>Larkinella</taxon>
    </lineage>
</organism>
<sequence>MLPVKTDSVYFKGFNGIRFIAASAVIIHHIEEYKSIFFLHIDNLNDRPIIYQLGKFGVALFFVLSGFLITYLLLAEKQKTGTVDIAKFYIRRMLRIWPLYFLIVLLSFFVFPTIGILQMPIWSETTFHHFYEKLTLYLLVLPNLVVGLYEPMPLSGHVWSIGVEEQFYLFWPWLLLSRHFKRTLVIIGTVGLVLAGIFFYFRFVLNPYHIAKEQTHPVLFFVSMFMAQFRIGCMAIGGLGAYLVFKNHPVLEVLHRKSVQIIMYLFLAAFIATGFRVPGINYEFYAVFFCFLLINLASNPQSIVQFENPLMKFMGSISYGLYIYHPVAITLVLNLLAGRSSNPELLHSVTFNLQAYALIILLTILLSYLSYTYFEKPFLRLKDRFMVGASTDRRATVSAFEVPVIK</sequence>
<keyword evidence="3" id="KW-0012">Acyltransferase</keyword>
<dbReference type="InterPro" id="IPR002656">
    <property type="entry name" value="Acyl_transf_3_dom"/>
</dbReference>
<dbReference type="PANTHER" id="PTHR23028">
    <property type="entry name" value="ACETYLTRANSFERASE"/>
    <property type="match status" value="1"/>
</dbReference>
<proteinExistence type="predicted"/>
<evidence type="ECO:0000313" key="3">
    <source>
        <dbReference type="EMBL" id="RCR69146.1"/>
    </source>
</evidence>
<dbReference type="RefSeq" id="WP_114406322.1">
    <property type="nucleotide sequence ID" value="NZ_QOWE01000009.1"/>
</dbReference>
<evidence type="ECO:0000256" key="1">
    <source>
        <dbReference type="SAM" id="Phobius"/>
    </source>
</evidence>
<evidence type="ECO:0000313" key="4">
    <source>
        <dbReference type="Proteomes" id="UP000253383"/>
    </source>
</evidence>
<feature type="transmembrane region" description="Helical" evidence="1">
    <location>
        <begin position="96"/>
        <end position="122"/>
    </location>
</feature>
<gene>
    <name evidence="3" type="ORF">DUE52_12325</name>
</gene>
<feature type="transmembrane region" description="Helical" evidence="1">
    <location>
        <begin position="282"/>
        <end position="298"/>
    </location>
</feature>